<comment type="caution">
    <text evidence="1">The sequence shown here is derived from an EMBL/GenBank/DDBJ whole genome shotgun (WGS) entry which is preliminary data.</text>
</comment>
<evidence type="ECO:0000313" key="2">
    <source>
        <dbReference type="Proteomes" id="UP000824782"/>
    </source>
</evidence>
<reference evidence="1" key="1">
    <citation type="thesis" date="2020" institute="ProQuest LLC" country="789 East Eisenhower Parkway, Ann Arbor, MI, USA">
        <title>Comparative Genomics and Chromosome Evolution.</title>
        <authorList>
            <person name="Mudd A.B."/>
        </authorList>
    </citation>
    <scope>NUCLEOTIDE SEQUENCE</scope>
    <source>
        <strain evidence="1">237g6f4</strain>
        <tissue evidence="1">Blood</tissue>
    </source>
</reference>
<keyword evidence="2" id="KW-1185">Reference proteome</keyword>
<dbReference type="AlphaFoldDB" id="A0AAV6Z5U3"/>
<evidence type="ECO:0000313" key="1">
    <source>
        <dbReference type="EMBL" id="KAG8544849.1"/>
    </source>
</evidence>
<organism evidence="1 2">
    <name type="scientific">Engystomops pustulosus</name>
    <name type="common">Tungara frog</name>
    <name type="synonym">Physalaemus pustulosus</name>
    <dbReference type="NCBI Taxonomy" id="76066"/>
    <lineage>
        <taxon>Eukaryota</taxon>
        <taxon>Metazoa</taxon>
        <taxon>Chordata</taxon>
        <taxon>Craniata</taxon>
        <taxon>Vertebrata</taxon>
        <taxon>Euteleostomi</taxon>
        <taxon>Amphibia</taxon>
        <taxon>Batrachia</taxon>
        <taxon>Anura</taxon>
        <taxon>Neobatrachia</taxon>
        <taxon>Hyloidea</taxon>
        <taxon>Leptodactylidae</taxon>
        <taxon>Leiuperinae</taxon>
        <taxon>Engystomops</taxon>
    </lineage>
</organism>
<proteinExistence type="predicted"/>
<sequence length="200" mass="22002">MSPVTQVRGLMGTGLGDNLSGVSNNHTPGHFTRRLVLGIIVSLLLPMVISKETRAVIIALHKTGRTGKSIAARKIERLHCYQKGSRSPRRTSKRQERLLQVSQLGDGAPSIAELRNGRSRCEASARGVTLRSLLEQGLVSRRAAQKPLLSRNHQGQTDILQEVQGVDAEDWGTRNRTQRFWVHGPGTEHRDSGSPDLIPL</sequence>
<protein>
    <submittedName>
        <fullName evidence="1">Uncharacterized protein</fullName>
    </submittedName>
</protein>
<name>A0AAV6Z5U3_ENGPU</name>
<gene>
    <name evidence="1" type="ORF">GDO81_021732</name>
</gene>
<accession>A0AAV6Z5U3</accession>
<dbReference type="Proteomes" id="UP000824782">
    <property type="component" value="Unassembled WGS sequence"/>
</dbReference>
<dbReference type="EMBL" id="WNYA01001939">
    <property type="protein sequence ID" value="KAG8544849.1"/>
    <property type="molecule type" value="Genomic_DNA"/>
</dbReference>